<organism evidence="2 3">
    <name type="scientific">Pisum sativum</name>
    <name type="common">Garden pea</name>
    <name type="synonym">Lathyrus oleraceus</name>
    <dbReference type="NCBI Taxonomy" id="3888"/>
    <lineage>
        <taxon>Eukaryota</taxon>
        <taxon>Viridiplantae</taxon>
        <taxon>Streptophyta</taxon>
        <taxon>Embryophyta</taxon>
        <taxon>Tracheophyta</taxon>
        <taxon>Spermatophyta</taxon>
        <taxon>Magnoliopsida</taxon>
        <taxon>eudicotyledons</taxon>
        <taxon>Gunneridae</taxon>
        <taxon>Pentapetalae</taxon>
        <taxon>rosids</taxon>
        <taxon>fabids</taxon>
        <taxon>Fabales</taxon>
        <taxon>Fabaceae</taxon>
        <taxon>Papilionoideae</taxon>
        <taxon>50 kb inversion clade</taxon>
        <taxon>NPAAA clade</taxon>
        <taxon>Hologalegina</taxon>
        <taxon>IRL clade</taxon>
        <taxon>Fabeae</taxon>
        <taxon>Lathyrus</taxon>
    </lineage>
</organism>
<comment type="caution">
    <text evidence="2">The sequence shown here is derived from an EMBL/GenBank/DDBJ whole genome shotgun (WGS) entry which is preliminary data.</text>
</comment>
<protein>
    <submittedName>
        <fullName evidence="2">Uncharacterized protein</fullName>
    </submittedName>
</protein>
<dbReference type="PANTHER" id="PTHR37763">
    <property type="entry name" value="EXOSOME COMPLEX EXONUCLEASE"/>
    <property type="match status" value="1"/>
</dbReference>
<dbReference type="Gramene" id="Psat01G0564900-T1">
    <property type="protein sequence ID" value="KAI5448305.1"/>
    <property type="gene ID" value="KIW84_015649"/>
</dbReference>
<evidence type="ECO:0000256" key="1">
    <source>
        <dbReference type="SAM" id="SignalP"/>
    </source>
</evidence>
<evidence type="ECO:0000313" key="2">
    <source>
        <dbReference type="EMBL" id="KAI5448305.1"/>
    </source>
</evidence>
<keyword evidence="3" id="KW-1185">Reference proteome</keyword>
<dbReference type="PANTHER" id="PTHR37763:SF1">
    <property type="entry name" value="EXOSOME COMPLEX EXONUCLEASE"/>
    <property type="match status" value="1"/>
</dbReference>
<sequence length="126" mass="14786">MIWILWVLKVWKKVHYWFSPTKMVTLSESQKQEDVLAMFNDMIKCCKSETRLKSHAAKVEVMKEGILHIKDIIALLNDLEESLTVNSFPLRNKSSKDLIWPIPNGIIPFRLFHMDRLEYVKAATLL</sequence>
<evidence type="ECO:0000313" key="3">
    <source>
        <dbReference type="Proteomes" id="UP001058974"/>
    </source>
</evidence>
<feature type="signal peptide" evidence="1">
    <location>
        <begin position="1"/>
        <end position="16"/>
    </location>
</feature>
<dbReference type="AlphaFoldDB" id="A0A9D5H0Q4"/>
<proteinExistence type="predicted"/>
<name>A0A9D5H0Q4_PEA</name>
<accession>A0A9D5H0Q4</accession>
<gene>
    <name evidence="2" type="ORF">KIW84_015649</name>
</gene>
<keyword evidence="1" id="KW-0732">Signal</keyword>
<dbReference type="EMBL" id="JAMSHJ010000001">
    <property type="protein sequence ID" value="KAI5448305.1"/>
    <property type="molecule type" value="Genomic_DNA"/>
</dbReference>
<reference evidence="2 3" key="1">
    <citation type="journal article" date="2022" name="Nat. Genet.">
        <title>Improved pea reference genome and pan-genome highlight genomic features and evolutionary characteristics.</title>
        <authorList>
            <person name="Yang T."/>
            <person name="Liu R."/>
            <person name="Luo Y."/>
            <person name="Hu S."/>
            <person name="Wang D."/>
            <person name="Wang C."/>
            <person name="Pandey M.K."/>
            <person name="Ge S."/>
            <person name="Xu Q."/>
            <person name="Li N."/>
            <person name="Li G."/>
            <person name="Huang Y."/>
            <person name="Saxena R.K."/>
            <person name="Ji Y."/>
            <person name="Li M."/>
            <person name="Yan X."/>
            <person name="He Y."/>
            <person name="Liu Y."/>
            <person name="Wang X."/>
            <person name="Xiang C."/>
            <person name="Varshney R.K."/>
            <person name="Ding H."/>
            <person name="Gao S."/>
            <person name="Zong X."/>
        </authorList>
    </citation>
    <scope>NUCLEOTIDE SEQUENCE [LARGE SCALE GENOMIC DNA]</scope>
    <source>
        <strain evidence="2 3">cv. Zhongwan 6</strain>
    </source>
</reference>
<dbReference type="Proteomes" id="UP001058974">
    <property type="component" value="Chromosome 1"/>
</dbReference>
<feature type="chain" id="PRO_5039468446" evidence="1">
    <location>
        <begin position="17"/>
        <end position="126"/>
    </location>
</feature>